<feature type="compositionally biased region" description="Basic and acidic residues" evidence="1">
    <location>
        <begin position="53"/>
        <end position="63"/>
    </location>
</feature>
<accession>A0ABS8VI91</accession>
<sequence>MIDHLCSRSTAAVAISFRLISLYIEFGNNIFKRQPSLNYPPYQEGYFESRSKAPVEWGERHDSNPGGSRYGAHQTRTQTRAQGNPQPEVVNGSQPRVVALERVQK</sequence>
<feature type="region of interest" description="Disordered" evidence="1">
    <location>
        <begin position="53"/>
        <end position="95"/>
    </location>
</feature>
<proteinExistence type="predicted"/>
<organism evidence="2 3">
    <name type="scientific">Datura stramonium</name>
    <name type="common">Jimsonweed</name>
    <name type="synonym">Common thornapple</name>
    <dbReference type="NCBI Taxonomy" id="4076"/>
    <lineage>
        <taxon>Eukaryota</taxon>
        <taxon>Viridiplantae</taxon>
        <taxon>Streptophyta</taxon>
        <taxon>Embryophyta</taxon>
        <taxon>Tracheophyta</taxon>
        <taxon>Spermatophyta</taxon>
        <taxon>Magnoliopsida</taxon>
        <taxon>eudicotyledons</taxon>
        <taxon>Gunneridae</taxon>
        <taxon>Pentapetalae</taxon>
        <taxon>asterids</taxon>
        <taxon>lamiids</taxon>
        <taxon>Solanales</taxon>
        <taxon>Solanaceae</taxon>
        <taxon>Solanoideae</taxon>
        <taxon>Datureae</taxon>
        <taxon>Datura</taxon>
    </lineage>
</organism>
<evidence type="ECO:0000313" key="3">
    <source>
        <dbReference type="Proteomes" id="UP000823775"/>
    </source>
</evidence>
<reference evidence="2 3" key="1">
    <citation type="journal article" date="2021" name="BMC Genomics">
        <title>Datura genome reveals duplications of psychoactive alkaloid biosynthetic genes and high mutation rate following tissue culture.</title>
        <authorList>
            <person name="Rajewski A."/>
            <person name="Carter-House D."/>
            <person name="Stajich J."/>
            <person name="Litt A."/>
        </authorList>
    </citation>
    <scope>NUCLEOTIDE SEQUENCE [LARGE SCALE GENOMIC DNA]</scope>
    <source>
        <strain evidence="2">AR-01</strain>
    </source>
</reference>
<dbReference type="Proteomes" id="UP000823775">
    <property type="component" value="Unassembled WGS sequence"/>
</dbReference>
<comment type="caution">
    <text evidence="2">The sequence shown here is derived from an EMBL/GenBank/DDBJ whole genome shotgun (WGS) entry which is preliminary data.</text>
</comment>
<dbReference type="EMBL" id="JACEIK010005001">
    <property type="protein sequence ID" value="MCE0480489.1"/>
    <property type="molecule type" value="Genomic_DNA"/>
</dbReference>
<protein>
    <submittedName>
        <fullName evidence="2">Uncharacterized protein</fullName>
    </submittedName>
</protein>
<name>A0ABS8VI91_DATST</name>
<evidence type="ECO:0000256" key="1">
    <source>
        <dbReference type="SAM" id="MobiDB-lite"/>
    </source>
</evidence>
<evidence type="ECO:0000313" key="2">
    <source>
        <dbReference type="EMBL" id="MCE0480489.1"/>
    </source>
</evidence>
<gene>
    <name evidence="2" type="ORF">HAX54_037380</name>
</gene>
<feature type="compositionally biased region" description="Polar residues" evidence="1">
    <location>
        <begin position="74"/>
        <end position="85"/>
    </location>
</feature>
<keyword evidence="3" id="KW-1185">Reference proteome</keyword>